<dbReference type="Gene3D" id="2.115.10.10">
    <property type="entry name" value="Tachylectin 2"/>
    <property type="match status" value="1"/>
</dbReference>
<organism evidence="1">
    <name type="scientific">bioreactor metagenome</name>
    <dbReference type="NCBI Taxonomy" id="1076179"/>
    <lineage>
        <taxon>unclassified sequences</taxon>
        <taxon>metagenomes</taxon>
        <taxon>ecological metagenomes</taxon>
    </lineage>
</organism>
<comment type="caution">
    <text evidence="1">The sequence shown here is derived from an EMBL/GenBank/DDBJ whole genome shotgun (WGS) entry which is preliminary data.</text>
</comment>
<accession>A0A645J8B4</accession>
<protein>
    <submittedName>
        <fullName evidence="1">Uncharacterized protein</fullName>
    </submittedName>
</protein>
<gene>
    <name evidence="1" type="ORF">SDC9_207640</name>
</gene>
<reference evidence="1" key="1">
    <citation type="submission" date="2019-08" db="EMBL/GenBank/DDBJ databases">
        <authorList>
            <person name="Kucharzyk K."/>
            <person name="Murdoch R.W."/>
            <person name="Higgins S."/>
            <person name="Loffler F."/>
        </authorList>
    </citation>
    <scope>NUCLEOTIDE SEQUENCE</scope>
</reference>
<dbReference type="EMBL" id="VSSQ01134496">
    <property type="protein sequence ID" value="MPN59918.1"/>
    <property type="molecule type" value="Genomic_DNA"/>
</dbReference>
<name>A0A645J8B4_9ZZZZ</name>
<dbReference type="AlphaFoldDB" id="A0A645J8B4"/>
<sequence length="109" mass="12173">MTNDAGILKKISINQSNGWVGGFVDLGSGFKDYWKIVPYDNSLLCIDGSGDLWYMTLSDSYALGARLKIGSGWNKYIDVIKQGSALLCIDPNGDLWRYDFSPELPWNID</sequence>
<proteinExistence type="predicted"/>
<evidence type="ECO:0000313" key="1">
    <source>
        <dbReference type="EMBL" id="MPN59918.1"/>
    </source>
</evidence>